<keyword evidence="4" id="KW-1185">Reference proteome</keyword>
<dbReference type="InterPro" id="IPR011008">
    <property type="entry name" value="Dimeric_a/b-barrel"/>
</dbReference>
<comment type="similarity">
    <text evidence="1">Belongs to the tpcK family.</text>
</comment>
<evidence type="ECO:0000313" key="3">
    <source>
        <dbReference type="EMBL" id="KIY73228.1"/>
    </source>
</evidence>
<reference evidence="3 4" key="1">
    <citation type="journal article" date="2015" name="Fungal Genet. Biol.">
        <title>Evolution of novel wood decay mechanisms in Agaricales revealed by the genome sequences of Fistulina hepatica and Cylindrobasidium torrendii.</title>
        <authorList>
            <person name="Floudas D."/>
            <person name="Held B.W."/>
            <person name="Riley R."/>
            <person name="Nagy L.G."/>
            <person name="Koehler G."/>
            <person name="Ransdell A.S."/>
            <person name="Younus H."/>
            <person name="Chow J."/>
            <person name="Chiniquy J."/>
            <person name="Lipzen A."/>
            <person name="Tritt A."/>
            <person name="Sun H."/>
            <person name="Haridas S."/>
            <person name="LaButti K."/>
            <person name="Ohm R.A."/>
            <person name="Kues U."/>
            <person name="Blanchette R.A."/>
            <person name="Grigoriev I.V."/>
            <person name="Minto R.E."/>
            <person name="Hibbett D.S."/>
        </authorList>
    </citation>
    <scope>NUCLEOTIDE SEQUENCE [LARGE SCALE GENOMIC DNA]</scope>
    <source>
        <strain evidence="3 4">FP15055 ss-10</strain>
    </source>
</reference>
<dbReference type="GO" id="GO:0016491">
    <property type="term" value="F:oxidoreductase activity"/>
    <property type="evidence" value="ECO:0007669"/>
    <property type="project" value="InterPro"/>
</dbReference>
<gene>
    <name evidence="3" type="ORF">CYLTODRAFT_485670</name>
</gene>
<proteinExistence type="inferred from homology"/>
<dbReference type="Pfam" id="PF07110">
    <property type="entry name" value="EthD"/>
    <property type="match status" value="1"/>
</dbReference>
<sequence length="137" mass="15759">MPPGSPTLPINRAESPRARVLMLVKRKEGISQADFRRHWSQVHAPMLLRMAEGEGKAPLKYHQMHINAQTNDILTWMGRETTEWDGVAMFEAESFGDIFAIFQSEQMRIAGVADEEEFMDRSRTQLIPLNFIPFIDK</sequence>
<organism evidence="3 4">
    <name type="scientific">Cylindrobasidium torrendii FP15055 ss-10</name>
    <dbReference type="NCBI Taxonomy" id="1314674"/>
    <lineage>
        <taxon>Eukaryota</taxon>
        <taxon>Fungi</taxon>
        <taxon>Dikarya</taxon>
        <taxon>Basidiomycota</taxon>
        <taxon>Agaricomycotina</taxon>
        <taxon>Agaricomycetes</taxon>
        <taxon>Agaricomycetidae</taxon>
        <taxon>Agaricales</taxon>
        <taxon>Marasmiineae</taxon>
        <taxon>Physalacriaceae</taxon>
        <taxon>Cylindrobasidium</taxon>
    </lineage>
</organism>
<evidence type="ECO:0000313" key="4">
    <source>
        <dbReference type="Proteomes" id="UP000054007"/>
    </source>
</evidence>
<dbReference type="EMBL" id="KN880437">
    <property type="protein sequence ID" value="KIY73228.1"/>
    <property type="molecule type" value="Genomic_DNA"/>
</dbReference>
<dbReference type="AlphaFoldDB" id="A0A0D7BRT1"/>
<accession>A0A0D7BRT1</accession>
<evidence type="ECO:0000259" key="2">
    <source>
        <dbReference type="Pfam" id="PF07110"/>
    </source>
</evidence>
<evidence type="ECO:0000256" key="1">
    <source>
        <dbReference type="ARBA" id="ARBA00005986"/>
    </source>
</evidence>
<name>A0A0D7BRT1_9AGAR</name>
<dbReference type="SUPFAM" id="SSF54909">
    <property type="entry name" value="Dimeric alpha+beta barrel"/>
    <property type="match status" value="1"/>
</dbReference>
<dbReference type="Proteomes" id="UP000054007">
    <property type="component" value="Unassembled WGS sequence"/>
</dbReference>
<feature type="domain" description="EthD" evidence="2">
    <location>
        <begin position="27"/>
        <end position="122"/>
    </location>
</feature>
<dbReference type="Gene3D" id="3.30.70.100">
    <property type="match status" value="1"/>
</dbReference>
<dbReference type="InterPro" id="IPR009799">
    <property type="entry name" value="EthD_dom"/>
</dbReference>
<protein>
    <recommendedName>
        <fullName evidence="2">EthD domain-containing protein</fullName>
    </recommendedName>
</protein>
<dbReference type="STRING" id="1314674.A0A0D7BRT1"/>
<dbReference type="OrthoDB" id="3183782at2759"/>